<comment type="caution">
    <text evidence="1">The sequence shown here is derived from an EMBL/GenBank/DDBJ whole genome shotgun (WGS) entry which is preliminary data.</text>
</comment>
<reference evidence="1 2" key="1">
    <citation type="submission" date="2019-05" db="EMBL/GenBank/DDBJ databases">
        <title>The metagenome of a microbial culture collection derived from dairy environment covers the genomic content of the human microbiome.</title>
        <authorList>
            <person name="Roder T."/>
            <person name="Wuthrich D."/>
            <person name="Sattari Z."/>
            <person name="Von Ah U."/>
            <person name="Bar C."/>
            <person name="Ronchi F."/>
            <person name="Macpherson A.J."/>
            <person name="Ganal-Vonarburg S.C."/>
            <person name="Bruggmann R."/>
            <person name="Vergeres G."/>
        </authorList>
    </citation>
    <scope>NUCLEOTIDE SEQUENCE [LARGE SCALE GENOMIC DNA]</scope>
    <source>
        <strain evidence="1 2">FAM 18815</strain>
    </source>
</reference>
<protein>
    <submittedName>
        <fullName evidence="1">Uncharacterized protein</fullName>
    </submittedName>
</protein>
<proteinExistence type="predicted"/>
<dbReference type="InterPro" id="IPR053739">
    <property type="entry name" value="Bact_Immunity_Domain_sf"/>
</dbReference>
<dbReference type="AlphaFoldDB" id="A0A5R9BRK3"/>
<evidence type="ECO:0000313" key="1">
    <source>
        <dbReference type="EMBL" id="TLQ03358.1"/>
    </source>
</evidence>
<organism evidence="1 2">
    <name type="scientific">Pediococcus stilesii</name>
    <dbReference type="NCBI Taxonomy" id="331679"/>
    <lineage>
        <taxon>Bacteria</taxon>
        <taxon>Bacillati</taxon>
        <taxon>Bacillota</taxon>
        <taxon>Bacilli</taxon>
        <taxon>Lactobacillales</taxon>
        <taxon>Lactobacillaceae</taxon>
        <taxon>Pediococcus</taxon>
    </lineage>
</organism>
<evidence type="ECO:0000313" key="2">
    <source>
        <dbReference type="Proteomes" id="UP000305541"/>
    </source>
</evidence>
<sequence length="112" mass="12590">MKMSEYRKATDLLNSLKLAFIYKNGDGQGVGDISLILDKALVRVAKRSTAPKSIALETFQKVSMLCMTHNMMLNPRQTLVLQQLYDFSCSKGSFGKIDDSKVIQLWESAIVR</sequence>
<gene>
    <name evidence="1" type="ORF">FEZ51_09755</name>
</gene>
<dbReference type="RefSeq" id="WP_057804328.1">
    <property type="nucleotide sequence ID" value="NZ_JQBX01000030.1"/>
</dbReference>
<dbReference type="EMBL" id="VBTH01000026">
    <property type="protein sequence ID" value="TLQ03358.1"/>
    <property type="molecule type" value="Genomic_DNA"/>
</dbReference>
<dbReference type="Proteomes" id="UP000305541">
    <property type="component" value="Unassembled WGS sequence"/>
</dbReference>
<name>A0A5R9BRK3_9LACO</name>
<dbReference type="Gene3D" id="1.20.1440.140">
    <property type="match status" value="1"/>
</dbReference>
<accession>A0A5R9BRK3</accession>